<organism evidence="7 8">
    <name type="scientific">Coprobacter tertius</name>
    <dbReference type="NCBI Taxonomy" id="2944915"/>
    <lineage>
        <taxon>Bacteria</taxon>
        <taxon>Pseudomonadati</taxon>
        <taxon>Bacteroidota</taxon>
        <taxon>Bacteroidia</taxon>
        <taxon>Bacteroidales</taxon>
        <taxon>Barnesiellaceae</taxon>
        <taxon>Coprobacter</taxon>
    </lineage>
</organism>
<dbReference type="InterPro" id="IPR059177">
    <property type="entry name" value="GH29D-like_dom"/>
</dbReference>
<dbReference type="PANTHER" id="PTHR22600">
    <property type="entry name" value="BETA-HEXOSAMINIDASE"/>
    <property type="match status" value="1"/>
</dbReference>
<keyword evidence="4" id="KW-0378">Hydrolase</keyword>
<dbReference type="Gene3D" id="3.30.379.10">
    <property type="entry name" value="Chitobiase/beta-hexosaminidase domain 2-like"/>
    <property type="match status" value="1"/>
</dbReference>
<dbReference type="EC" id="3.2.1.52" evidence="3"/>
<gene>
    <name evidence="7" type="ORF">NMU02_11815</name>
</gene>
<dbReference type="Pfam" id="PF02838">
    <property type="entry name" value="Glyco_hydro_20b"/>
    <property type="match status" value="1"/>
</dbReference>
<dbReference type="Pfam" id="PF00728">
    <property type="entry name" value="Glyco_hydro_20"/>
    <property type="match status" value="1"/>
</dbReference>
<keyword evidence="8" id="KW-1185">Reference proteome</keyword>
<dbReference type="InterPro" id="IPR015882">
    <property type="entry name" value="HEX_bac_N"/>
</dbReference>
<evidence type="ECO:0000256" key="3">
    <source>
        <dbReference type="ARBA" id="ARBA00012663"/>
    </source>
</evidence>
<protein>
    <recommendedName>
        <fullName evidence="3">beta-N-acetylhexosaminidase</fullName>
        <ecNumber evidence="3">3.2.1.52</ecNumber>
    </recommendedName>
</protein>
<dbReference type="InterPro" id="IPR011658">
    <property type="entry name" value="PA14_dom"/>
</dbReference>
<dbReference type="InterPro" id="IPR017853">
    <property type="entry name" value="GH"/>
</dbReference>
<feature type="domain" description="PA14" evidence="6">
    <location>
        <begin position="624"/>
        <end position="748"/>
    </location>
</feature>
<dbReference type="SMART" id="SM00758">
    <property type="entry name" value="PA14"/>
    <property type="match status" value="1"/>
</dbReference>
<evidence type="ECO:0000256" key="5">
    <source>
        <dbReference type="ARBA" id="ARBA00023295"/>
    </source>
</evidence>
<dbReference type="Proteomes" id="UP001205603">
    <property type="component" value="Unassembled WGS sequence"/>
</dbReference>
<reference evidence="7 8" key="1">
    <citation type="submission" date="2022-07" db="EMBL/GenBank/DDBJ databases">
        <title>Fecal culturing of patients with breast cancer.</title>
        <authorList>
            <person name="Teng N.M.Y."/>
            <person name="Kiu R."/>
            <person name="Evans R."/>
            <person name="Baker D.J."/>
            <person name="Zenner C."/>
            <person name="Robinson S.D."/>
            <person name="Hall L.J."/>
        </authorList>
    </citation>
    <scope>NUCLEOTIDE SEQUENCE [LARGE SCALE GENOMIC DNA]</scope>
    <source>
        <strain evidence="7 8">LH1063</strain>
    </source>
</reference>
<dbReference type="SUPFAM" id="SSF51445">
    <property type="entry name" value="(Trans)glycosidases"/>
    <property type="match status" value="1"/>
</dbReference>
<dbReference type="PRINTS" id="PR00738">
    <property type="entry name" value="GLHYDRLASE20"/>
</dbReference>
<evidence type="ECO:0000256" key="4">
    <source>
        <dbReference type="ARBA" id="ARBA00022801"/>
    </source>
</evidence>
<dbReference type="InterPro" id="IPR029018">
    <property type="entry name" value="Hex-like_dom2"/>
</dbReference>
<dbReference type="Pfam" id="PF13290">
    <property type="entry name" value="CHB_HEX_C_1"/>
    <property type="match status" value="1"/>
</dbReference>
<evidence type="ECO:0000259" key="6">
    <source>
        <dbReference type="SMART" id="SM00758"/>
    </source>
</evidence>
<evidence type="ECO:0000256" key="1">
    <source>
        <dbReference type="ARBA" id="ARBA00001231"/>
    </source>
</evidence>
<evidence type="ECO:0000256" key="2">
    <source>
        <dbReference type="ARBA" id="ARBA00006285"/>
    </source>
</evidence>
<dbReference type="CDD" id="cd06563">
    <property type="entry name" value="GH20_chitobiase-like"/>
    <property type="match status" value="1"/>
</dbReference>
<sequence>MRIKSFYLILFVFIMLFSCESKKAIKSYNEGLHILPEPKMIKQQAGEFVLNSKTVFVTNNDTLKKVTEYFAEKIRHSTGHRLDLVKEAKDNCIRVKLDTTLRMNDEGYNLVVTPHKISIESKSVQGVFYALQTIMQLLPAEIESENIVKDIKWILPCVFIQDEPAYPYRGMMLDVCRHFHDVDFIKKQLDIMAMYKLNRFHWHLTDDHLWTIEIKKYPELTEIGSVRYNADGSIHKGYYTQEQIKDVVAYAAERFITVIPEVELPGHALAALTAYPELSCTGGPFQLRNKWGVEENVYCAGNDQTFKFLKDVLEEVIPLFPGKFFHIGGDECPKVKWNACEKCQKRIRDEKLKDAHDLQSYFIHRIEKILLKQGKSMIGWDEILEGGLAPTATVMSWRGEEGGIKAASMGHDVIMTPAEWLYLDFGQGNIEVEPITINFKTLLSKTYHYNPASEKIPADLRHHVLGAQGNMWTEYATTPIHTEYMLYPRLLAIAELTWSPLEKKDFKSFERRLNNQLVRLDEHRIDYHIPLPEGPMADHVAIVETDTLSFSNSRHLPMVYTLDGSEPTPHSKMYNKPIIVSDDQTVCIATLLPSGKMSRTRIIDVVKENLRPAYKGETKLGMRLAHASGDFYYVKDTENVRWESPEIVKDFNLKPALEDKGAFCYTGYFEVPRDGVYYLSTEMDELQIDGKVVLSNDGKLIRHSHNRTSLALEKGKHKFRLLFINNNIGGFPRVWNNKGFIIGQKGEELKQPVSLFH</sequence>
<dbReference type="InterPro" id="IPR015883">
    <property type="entry name" value="Glyco_hydro_20_cat"/>
</dbReference>
<dbReference type="SUPFAM" id="SSF55545">
    <property type="entry name" value="beta-N-acetylhexosaminidase-like domain"/>
    <property type="match status" value="1"/>
</dbReference>
<keyword evidence="5" id="KW-0326">Glycosidase</keyword>
<dbReference type="SUPFAM" id="SSF56988">
    <property type="entry name" value="Anthrax protective antigen"/>
    <property type="match status" value="1"/>
</dbReference>
<dbReference type="Gene3D" id="3.20.20.80">
    <property type="entry name" value="Glycosidases"/>
    <property type="match status" value="1"/>
</dbReference>
<dbReference type="PROSITE" id="PS51257">
    <property type="entry name" value="PROKAR_LIPOPROTEIN"/>
    <property type="match status" value="1"/>
</dbReference>
<evidence type="ECO:0000313" key="7">
    <source>
        <dbReference type="EMBL" id="MCP9612779.1"/>
    </source>
</evidence>
<dbReference type="EMBL" id="JANDHW010000014">
    <property type="protein sequence ID" value="MCP9612779.1"/>
    <property type="molecule type" value="Genomic_DNA"/>
</dbReference>
<dbReference type="PANTHER" id="PTHR22600:SF57">
    <property type="entry name" value="BETA-N-ACETYLHEXOSAMINIDASE"/>
    <property type="match status" value="1"/>
</dbReference>
<name>A0ABT1MK81_9BACT</name>
<comment type="caution">
    <text evidence="7">The sequence shown here is derived from an EMBL/GenBank/DDBJ whole genome shotgun (WGS) entry which is preliminary data.</text>
</comment>
<comment type="similarity">
    <text evidence="2">Belongs to the glycosyl hydrolase 20 family.</text>
</comment>
<proteinExistence type="inferred from homology"/>
<dbReference type="InterPro" id="IPR025705">
    <property type="entry name" value="Beta_hexosaminidase_sua/sub"/>
</dbReference>
<evidence type="ECO:0000313" key="8">
    <source>
        <dbReference type="Proteomes" id="UP001205603"/>
    </source>
</evidence>
<comment type="catalytic activity">
    <reaction evidence="1">
        <text>Hydrolysis of terminal non-reducing N-acetyl-D-hexosamine residues in N-acetyl-beta-D-hexosaminides.</text>
        <dbReference type="EC" id="3.2.1.52"/>
    </reaction>
</comment>
<dbReference type="RefSeq" id="WP_255028137.1">
    <property type="nucleotide sequence ID" value="NZ_JANDHW010000014.1"/>
</dbReference>
<accession>A0ABT1MK81</accession>